<protein>
    <submittedName>
        <fullName evidence="1">Uncharacterized protein</fullName>
    </submittedName>
</protein>
<evidence type="ECO:0000313" key="2">
    <source>
        <dbReference type="Proteomes" id="UP001274830"/>
    </source>
</evidence>
<evidence type="ECO:0000313" key="1">
    <source>
        <dbReference type="EMBL" id="KAK3674048.1"/>
    </source>
</evidence>
<dbReference type="EMBL" id="JAUTXT010000021">
    <property type="protein sequence ID" value="KAK3674048.1"/>
    <property type="molecule type" value="Genomic_DNA"/>
</dbReference>
<sequence length="241" mass="25583">MSPDMNGDLVWSDEAELFGAYFVVTDYTGDTKGHFGDSIQYAGATSSWGCSHNTGIAFEAADAPPFASVCSEDQGEIWLNTKTQGMGNSGAKISNENTINGAGNEAFGGMSGSFSGLARFINSTAYALAWISRGAVDLSENTWMGSGYTHSNNRTNGRRVALSMLSDKETLVGPQATSEVGAADGDSQINWITPTIGPDRSNAHVAAFDDEYALVTWEEIADPFCDFIAMGCSGKFTGTYY</sequence>
<gene>
    <name evidence="1" type="ORF">LTR78_005895</name>
</gene>
<reference evidence="1" key="1">
    <citation type="submission" date="2023-07" db="EMBL/GenBank/DDBJ databases">
        <title>Black Yeasts Isolated from many extreme environments.</title>
        <authorList>
            <person name="Coleine C."/>
            <person name="Stajich J.E."/>
            <person name="Selbmann L."/>
        </authorList>
    </citation>
    <scope>NUCLEOTIDE SEQUENCE</scope>
    <source>
        <strain evidence="1">CCFEE 5485</strain>
    </source>
</reference>
<keyword evidence="2" id="KW-1185">Reference proteome</keyword>
<organism evidence="1 2">
    <name type="scientific">Recurvomyces mirabilis</name>
    <dbReference type="NCBI Taxonomy" id="574656"/>
    <lineage>
        <taxon>Eukaryota</taxon>
        <taxon>Fungi</taxon>
        <taxon>Dikarya</taxon>
        <taxon>Ascomycota</taxon>
        <taxon>Pezizomycotina</taxon>
        <taxon>Dothideomycetes</taxon>
        <taxon>Dothideomycetidae</taxon>
        <taxon>Mycosphaerellales</taxon>
        <taxon>Teratosphaeriaceae</taxon>
        <taxon>Recurvomyces</taxon>
    </lineage>
</organism>
<accession>A0AAE1C0I8</accession>
<dbReference type="AlphaFoldDB" id="A0AAE1C0I8"/>
<name>A0AAE1C0I8_9PEZI</name>
<dbReference type="Proteomes" id="UP001274830">
    <property type="component" value="Unassembled WGS sequence"/>
</dbReference>
<comment type="caution">
    <text evidence="1">The sequence shown here is derived from an EMBL/GenBank/DDBJ whole genome shotgun (WGS) entry which is preliminary data.</text>
</comment>
<proteinExistence type="predicted"/>